<reference evidence="4" key="2">
    <citation type="submission" date="2022-01" db="EMBL/GenBank/DDBJ databases">
        <authorList>
            <person name="Yamashiro T."/>
            <person name="Shiraishi A."/>
            <person name="Satake H."/>
            <person name="Nakayama K."/>
        </authorList>
    </citation>
    <scope>NUCLEOTIDE SEQUENCE</scope>
</reference>
<dbReference type="SMART" id="SM00343">
    <property type="entry name" value="ZnF_C2HC"/>
    <property type="match status" value="1"/>
</dbReference>
<feature type="region of interest" description="Disordered" evidence="2">
    <location>
        <begin position="62"/>
        <end position="82"/>
    </location>
</feature>
<dbReference type="InterPro" id="IPR036875">
    <property type="entry name" value="Znf_CCHC_sf"/>
</dbReference>
<accession>A0ABQ5HN33</accession>
<gene>
    <name evidence="4" type="ORF">Tco_1070932</name>
</gene>
<organism evidence="4 5">
    <name type="scientific">Tanacetum coccineum</name>
    <dbReference type="NCBI Taxonomy" id="301880"/>
    <lineage>
        <taxon>Eukaryota</taxon>
        <taxon>Viridiplantae</taxon>
        <taxon>Streptophyta</taxon>
        <taxon>Embryophyta</taxon>
        <taxon>Tracheophyta</taxon>
        <taxon>Spermatophyta</taxon>
        <taxon>Magnoliopsida</taxon>
        <taxon>eudicotyledons</taxon>
        <taxon>Gunneridae</taxon>
        <taxon>Pentapetalae</taxon>
        <taxon>asterids</taxon>
        <taxon>campanulids</taxon>
        <taxon>Asterales</taxon>
        <taxon>Asteraceae</taxon>
        <taxon>Asteroideae</taxon>
        <taxon>Anthemideae</taxon>
        <taxon>Anthemidinae</taxon>
        <taxon>Tanacetum</taxon>
    </lineage>
</organism>
<evidence type="ECO:0000256" key="2">
    <source>
        <dbReference type="SAM" id="MobiDB-lite"/>
    </source>
</evidence>
<proteinExistence type="predicted"/>
<dbReference type="Pfam" id="PF00098">
    <property type="entry name" value="zf-CCHC"/>
    <property type="match status" value="1"/>
</dbReference>
<comment type="caution">
    <text evidence="4">The sequence shown here is derived from an EMBL/GenBank/DDBJ whole genome shotgun (WGS) entry which is preliminary data.</text>
</comment>
<feature type="domain" description="CCHC-type" evidence="3">
    <location>
        <begin position="48"/>
        <end position="63"/>
    </location>
</feature>
<keyword evidence="5" id="KW-1185">Reference proteome</keyword>
<dbReference type="Proteomes" id="UP001151760">
    <property type="component" value="Unassembled WGS sequence"/>
</dbReference>
<dbReference type="PROSITE" id="PS50158">
    <property type="entry name" value="ZF_CCHC"/>
    <property type="match status" value="1"/>
</dbReference>
<keyword evidence="1" id="KW-0862">Zinc</keyword>
<evidence type="ECO:0000313" key="4">
    <source>
        <dbReference type="EMBL" id="GJT89215.1"/>
    </source>
</evidence>
<protein>
    <submittedName>
        <fullName evidence="4">Ribonuclease H-like domain-containing protein</fullName>
    </submittedName>
</protein>
<evidence type="ECO:0000256" key="1">
    <source>
        <dbReference type="PROSITE-ProRule" id="PRU00047"/>
    </source>
</evidence>
<sequence>MISIEEMDLKWQLALLSMKARKFYQRTRKKIIINGSDIAGYDKTKVECFNCFKMGHFARECKNPRSQENRSRNQDSSRRTVNVEESSSKAILAIDGAGVDWSYMTEEEVPTNFALMTFSDSEIERLKKEKESNQIKIDNFENASKSLDKLIGSQISKNNRKGVGYNAVAPPITGLFAPPTIDLSTFVLRSLNSWTLKGTGQREVRPVWNNVMRTNHQNFSNSRRNFAPTTVLTKSGLVPISTTRQSSSRATAPVSTVRISKIDCLLSNEVLFEEEANDVYYALKFEAASKSLKIHLSQEVTHLEVGRIFDQERKEADDIDWSKIVEQAQQSGSMIRYQALKKKPVIVAQASGSELFQEQSTEESKELSEEDLKEILEIVPVEETKAEGCKWKKIVRWQET</sequence>
<evidence type="ECO:0000259" key="3">
    <source>
        <dbReference type="PROSITE" id="PS50158"/>
    </source>
</evidence>
<reference evidence="4" key="1">
    <citation type="journal article" date="2022" name="Int. J. Mol. Sci.">
        <title>Draft Genome of Tanacetum Coccineum: Genomic Comparison of Closely Related Tanacetum-Family Plants.</title>
        <authorList>
            <person name="Yamashiro T."/>
            <person name="Shiraishi A."/>
            <person name="Nakayama K."/>
            <person name="Satake H."/>
        </authorList>
    </citation>
    <scope>NUCLEOTIDE SEQUENCE</scope>
</reference>
<evidence type="ECO:0000313" key="5">
    <source>
        <dbReference type="Proteomes" id="UP001151760"/>
    </source>
</evidence>
<dbReference type="Gene3D" id="4.10.60.10">
    <property type="entry name" value="Zinc finger, CCHC-type"/>
    <property type="match status" value="1"/>
</dbReference>
<dbReference type="SUPFAM" id="SSF57756">
    <property type="entry name" value="Retrovirus zinc finger-like domains"/>
    <property type="match status" value="1"/>
</dbReference>
<dbReference type="EMBL" id="BQNB010019801">
    <property type="protein sequence ID" value="GJT89215.1"/>
    <property type="molecule type" value="Genomic_DNA"/>
</dbReference>
<keyword evidence="1" id="KW-0479">Metal-binding</keyword>
<name>A0ABQ5HN33_9ASTR</name>
<dbReference type="InterPro" id="IPR001878">
    <property type="entry name" value="Znf_CCHC"/>
</dbReference>
<keyword evidence="1" id="KW-0863">Zinc-finger</keyword>